<evidence type="ECO:0000313" key="5">
    <source>
        <dbReference type="EMBL" id="SGZ49444.1"/>
    </source>
</evidence>
<sequence length="152" mass="17791">MSFSIRPIEKDDKPQWLDMWRGEGSYLEFYKSLDVVPQEATDTTFERFFDPKEPVYACVAVDDSGKLIGFAHYLTHRNTWTVEDSMYLNDLFVRGDSRLHGVGRALIEYVYAEADKLKCPKVYWSTQFENHRAQLLYTKVGVKAGFLTYRRP</sequence>
<evidence type="ECO:0000256" key="3">
    <source>
        <dbReference type="ARBA" id="ARBA00023315"/>
    </source>
</evidence>
<keyword evidence="8" id="KW-1185">Reference proteome</keyword>
<dbReference type="OrthoDB" id="7305308at2759"/>
<feature type="domain" description="N-acetyltransferase" evidence="4">
    <location>
        <begin position="3"/>
        <end position="152"/>
    </location>
</feature>
<evidence type="ECO:0000256" key="2">
    <source>
        <dbReference type="ARBA" id="ARBA00022679"/>
    </source>
</evidence>
<dbReference type="STRING" id="45354.A0A1L0BPD1"/>
<dbReference type="GO" id="GO:0005737">
    <property type="term" value="C:cytoplasm"/>
    <property type="evidence" value="ECO:0007669"/>
    <property type="project" value="TreeGrafter"/>
</dbReference>
<evidence type="ECO:0000256" key="1">
    <source>
        <dbReference type="ARBA" id="ARBA00009342"/>
    </source>
</evidence>
<dbReference type="InterPro" id="IPR051016">
    <property type="entry name" value="Diverse_Substrate_AcTransf"/>
</dbReference>
<dbReference type="InterPro" id="IPR016181">
    <property type="entry name" value="Acyl_CoA_acyltransferase"/>
</dbReference>
<dbReference type="PANTHER" id="PTHR10545:SF29">
    <property type="entry name" value="GH14572P-RELATED"/>
    <property type="match status" value="1"/>
</dbReference>
<keyword evidence="2" id="KW-0808">Transferase</keyword>
<evidence type="ECO:0000313" key="7">
    <source>
        <dbReference type="Proteomes" id="UP000182259"/>
    </source>
</evidence>
<evidence type="ECO:0000259" key="4">
    <source>
        <dbReference type="PROSITE" id="PS51186"/>
    </source>
</evidence>
<keyword evidence="3" id="KW-0012">Acyltransferase</keyword>
<dbReference type="EMBL" id="LT635757">
    <property type="protein sequence ID" value="SGZ49444.1"/>
    <property type="molecule type" value="Genomic_DNA"/>
</dbReference>
<accession>A0A1L0BPD1</accession>
<dbReference type="Proteomes" id="UP000182259">
    <property type="component" value="Chromosome III"/>
</dbReference>
<dbReference type="EMBL" id="LT635766">
    <property type="protein sequence ID" value="SGZ53131.1"/>
    <property type="molecule type" value="Genomic_DNA"/>
</dbReference>
<dbReference type="FunFam" id="3.40.630.30:FF:000066">
    <property type="entry name" value="Histone acetyltransferase"/>
    <property type="match status" value="1"/>
</dbReference>
<proteinExistence type="inferred from homology"/>
<dbReference type="PROSITE" id="PS51186">
    <property type="entry name" value="GNAT"/>
    <property type="match status" value="1"/>
</dbReference>
<dbReference type="PANTHER" id="PTHR10545">
    <property type="entry name" value="DIAMINE N-ACETYLTRANSFERASE"/>
    <property type="match status" value="1"/>
</dbReference>
<protein>
    <submittedName>
        <fullName evidence="5">CIC11C00000000836</fullName>
    </submittedName>
    <submittedName>
        <fullName evidence="6">CIC11C00000003094</fullName>
    </submittedName>
</protein>
<dbReference type="Pfam" id="PF00583">
    <property type="entry name" value="Acetyltransf_1"/>
    <property type="match status" value="1"/>
</dbReference>
<dbReference type="InterPro" id="IPR000182">
    <property type="entry name" value="GNAT_dom"/>
</dbReference>
<dbReference type="SUPFAM" id="SSF55729">
    <property type="entry name" value="Acyl-CoA N-acyltransferases (Nat)"/>
    <property type="match status" value="1"/>
</dbReference>
<dbReference type="Proteomes" id="UP000182334">
    <property type="component" value="Chromosome II"/>
</dbReference>
<name>A0A1L0BPD1_9ASCO</name>
<dbReference type="GO" id="GO:0008080">
    <property type="term" value="F:N-acetyltransferase activity"/>
    <property type="evidence" value="ECO:0007669"/>
    <property type="project" value="TreeGrafter"/>
</dbReference>
<evidence type="ECO:0000313" key="8">
    <source>
        <dbReference type="Proteomes" id="UP000182334"/>
    </source>
</evidence>
<reference evidence="7 8" key="1">
    <citation type="submission" date="2016-10" db="EMBL/GenBank/DDBJ databases">
        <authorList>
            <person name="de Groot N.N."/>
        </authorList>
    </citation>
    <scope>NUCLEOTIDE SEQUENCE [LARGE SCALE GENOMIC DNA]</scope>
    <source>
        <strain evidence="5 8">CBS 141442</strain>
        <strain evidence="6 7">PYCC 4715</strain>
    </source>
</reference>
<dbReference type="Gene3D" id="3.40.630.30">
    <property type="match status" value="1"/>
</dbReference>
<gene>
    <name evidence="6" type="ORF">SAMEA4029009_CIC11G00000003094</name>
    <name evidence="5" type="ORF">SAMEA4029010_CIC11G00000000836</name>
</gene>
<comment type="similarity">
    <text evidence="1">Belongs to the acetyltransferase family. GNAT subfamily.</text>
</comment>
<evidence type="ECO:0000313" key="6">
    <source>
        <dbReference type="EMBL" id="SGZ53131.1"/>
    </source>
</evidence>
<organism evidence="6 7">
    <name type="scientific">Sungouiella intermedia</name>
    <dbReference type="NCBI Taxonomy" id="45354"/>
    <lineage>
        <taxon>Eukaryota</taxon>
        <taxon>Fungi</taxon>
        <taxon>Dikarya</taxon>
        <taxon>Ascomycota</taxon>
        <taxon>Saccharomycotina</taxon>
        <taxon>Pichiomycetes</taxon>
        <taxon>Metschnikowiaceae</taxon>
        <taxon>Sungouiella</taxon>
    </lineage>
</organism>
<dbReference type="AlphaFoldDB" id="A0A1L0BPD1"/>
<dbReference type="CDD" id="cd04301">
    <property type="entry name" value="NAT_SF"/>
    <property type="match status" value="1"/>
</dbReference>